<dbReference type="Proteomes" id="UP001165136">
    <property type="component" value="Unassembled WGS sequence"/>
</dbReference>
<feature type="compositionally biased region" description="Basic and acidic residues" evidence="1">
    <location>
        <begin position="185"/>
        <end position="194"/>
    </location>
</feature>
<sequence length="300" mass="33246">MAWQLVAEVLDHAPRNLTALERYLLVILAEYTKDIQGRECERSTQDLAWRMGLSTSRVSHILADLAEHGVEVRVPLKKDGRDHVDKRGRLVYTARGKVPRYRLPRFSPPAGCPCLACYEAREGSSIQRPSERSSDAATLDKRSLESADKVAGSSAEGRYIRPERSPDLATPNVPGIPVTRSPRAHASDAARLAEEASASEDEINTLVEKITAERPDVASPVAWLRACHKRGDLAEMLAEVRTEYQRARVAGELERARLDRRMECEHGTPGGLYRRPDTGRSATCAQCRATQRTEVPTDAA</sequence>
<evidence type="ECO:0000313" key="3">
    <source>
        <dbReference type="Proteomes" id="UP001165136"/>
    </source>
</evidence>
<dbReference type="InterPro" id="IPR036390">
    <property type="entry name" value="WH_DNA-bd_sf"/>
</dbReference>
<accession>A0A9W6VDR4</accession>
<dbReference type="AlphaFoldDB" id="A0A9W6VDR4"/>
<evidence type="ECO:0000313" key="2">
    <source>
        <dbReference type="EMBL" id="GLY63712.1"/>
    </source>
</evidence>
<keyword evidence="3" id="KW-1185">Reference proteome</keyword>
<dbReference type="SUPFAM" id="SSF46785">
    <property type="entry name" value="Winged helix' DNA-binding domain"/>
    <property type="match status" value="1"/>
</dbReference>
<protein>
    <submittedName>
        <fullName evidence="2">Uncharacterized protein</fullName>
    </submittedName>
</protein>
<feature type="compositionally biased region" description="Basic and acidic residues" evidence="1">
    <location>
        <begin position="129"/>
        <end position="148"/>
    </location>
</feature>
<feature type="region of interest" description="Disordered" evidence="1">
    <location>
        <begin position="125"/>
        <end position="197"/>
    </location>
</feature>
<gene>
    <name evidence="2" type="ORF">Atai01_03310</name>
</gene>
<proteinExistence type="predicted"/>
<name>A0A9W6VDR4_9PSEU</name>
<dbReference type="EMBL" id="BSTI01000001">
    <property type="protein sequence ID" value="GLY63712.1"/>
    <property type="molecule type" value="Genomic_DNA"/>
</dbReference>
<evidence type="ECO:0000256" key="1">
    <source>
        <dbReference type="SAM" id="MobiDB-lite"/>
    </source>
</evidence>
<comment type="caution">
    <text evidence="2">The sequence shown here is derived from an EMBL/GenBank/DDBJ whole genome shotgun (WGS) entry which is preliminary data.</text>
</comment>
<reference evidence="2" key="1">
    <citation type="submission" date="2023-03" db="EMBL/GenBank/DDBJ databases">
        <title>Amycolatopsis taiwanensis NBRC 103393.</title>
        <authorList>
            <person name="Ichikawa N."/>
            <person name="Sato H."/>
            <person name="Tonouchi N."/>
        </authorList>
    </citation>
    <scope>NUCLEOTIDE SEQUENCE</scope>
    <source>
        <strain evidence="2">NBRC 103393</strain>
    </source>
</reference>
<organism evidence="2 3">
    <name type="scientific">Amycolatopsis taiwanensis</name>
    <dbReference type="NCBI Taxonomy" id="342230"/>
    <lineage>
        <taxon>Bacteria</taxon>
        <taxon>Bacillati</taxon>
        <taxon>Actinomycetota</taxon>
        <taxon>Actinomycetes</taxon>
        <taxon>Pseudonocardiales</taxon>
        <taxon>Pseudonocardiaceae</taxon>
        <taxon>Amycolatopsis</taxon>
    </lineage>
</organism>